<organism evidence="2 3">
    <name type="scientific">Marssonina brunnea f. sp. multigermtubi (strain MB_m1)</name>
    <name type="common">Marssonina leaf spot fungus</name>
    <dbReference type="NCBI Taxonomy" id="1072389"/>
    <lineage>
        <taxon>Eukaryota</taxon>
        <taxon>Fungi</taxon>
        <taxon>Dikarya</taxon>
        <taxon>Ascomycota</taxon>
        <taxon>Pezizomycotina</taxon>
        <taxon>Leotiomycetes</taxon>
        <taxon>Helotiales</taxon>
        <taxon>Drepanopezizaceae</taxon>
        <taxon>Drepanopeziza</taxon>
    </lineage>
</organism>
<dbReference type="EMBL" id="JH921436">
    <property type="protein sequence ID" value="EKD17549.1"/>
    <property type="molecule type" value="Genomic_DNA"/>
</dbReference>
<dbReference type="KEGG" id="mbe:MBM_04410"/>
<keyword evidence="3" id="KW-1185">Reference proteome</keyword>
<dbReference type="RefSeq" id="XP_007292299.1">
    <property type="nucleotide sequence ID" value="XM_007292237.1"/>
</dbReference>
<dbReference type="AlphaFoldDB" id="K1XXL6"/>
<proteinExistence type="predicted"/>
<gene>
    <name evidence="2" type="ORF">MBM_04410</name>
</gene>
<protein>
    <submittedName>
        <fullName evidence="2">Uncharacterized protein</fullName>
    </submittedName>
</protein>
<feature type="compositionally biased region" description="Polar residues" evidence="1">
    <location>
        <begin position="11"/>
        <end position="24"/>
    </location>
</feature>
<name>K1XXL6_MARBU</name>
<evidence type="ECO:0000313" key="2">
    <source>
        <dbReference type="EMBL" id="EKD17549.1"/>
    </source>
</evidence>
<sequence length="298" mass="32828">MFLPMAREASSGPQKSRSRSFNPPTTSPMPALALSALEPNSPSFQPAYHLALYLPIGQTEAEAESQQDLQNSIVLTNASEEDYLVVSATPSVQVLPTSSVQPTLPQFTSMSEFAGEYPSLRRPISTPQDPFNISFFDPTDEGIAFIDLIMSHPVPDLTADETDILREACALFTWDAFLAPNAINLSPAPLTITIRPFEQFLTQHLAQTQQLLASTQPRSLQLLSALARQRHTLGIRVAQQLIGSLTARNLEESQVQGLVSFYYGALKRRWDELVLLADGVTEERGRDFRQGGWIGGLE</sequence>
<dbReference type="HOGENOM" id="CLU_934066_0_0_1"/>
<dbReference type="OrthoDB" id="10307404at2759"/>
<dbReference type="InParanoid" id="K1XXL6"/>
<feature type="region of interest" description="Disordered" evidence="1">
    <location>
        <begin position="1"/>
        <end position="31"/>
    </location>
</feature>
<dbReference type="GeneID" id="18760345"/>
<evidence type="ECO:0000256" key="1">
    <source>
        <dbReference type="SAM" id="MobiDB-lite"/>
    </source>
</evidence>
<accession>K1XXL6</accession>
<dbReference type="Proteomes" id="UP000006753">
    <property type="component" value="Unassembled WGS sequence"/>
</dbReference>
<reference evidence="2 3" key="1">
    <citation type="journal article" date="2012" name="BMC Genomics">
        <title>Sequencing the genome of Marssonina brunnea reveals fungus-poplar co-evolution.</title>
        <authorList>
            <person name="Zhu S."/>
            <person name="Cao Y.-Z."/>
            <person name="Jiang C."/>
            <person name="Tan B.-Y."/>
            <person name="Wang Z."/>
            <person name="Feng S."/>
            <person name="Zhang L."/>
            <person name="Su X.-H."/>
            <person name="Brejova B."/>
            <person name="Vinar T."/>
            <person name="Xu M."/>
            <person name="Wang M.-X."/>
            <person name="Zhang S.-G."/>
            <person name="Huang M.-R."/>
            <person name="Wu R."/>
            <person name="Zhou Y."/>
        </authorList>
    </citation>
    <scope>NUCLEOTIDE SEQUENCE [LARGE SCALE GENOMIC DNA]</scope>
    <source>
        <strain evidence="2 3">MB_m1</strain>
    </source>
</reference>
<evidence type="ECO:0000313" key="3">
    <source>
        <dbReference type="Proteomes" id="UP000006753"/>
    </source>
</evidence>